<evidence type="ECO:0000256" key="2">
    <source>
        <dbReference type="SAM" id="Phobius"/>
    </source>
</evidence>
<keyword evidence="2" id="KW-0472">Membrane</keyword>
<dbReference type="HOGENOM" id="CLU_026659_0_0_1"/>
<keyword evidence="2" id="KW-1133">Transmembrane helix</keyword>
<dbReference type="Gene3D" id="3.40.50.11350">
    <property type="match status" value="1"/>
</dbReference>
<reference evidence="3 4" key="1">
    <citation type="journal article" date="2014" name="BMC Genomics">
        <title>Comparative genomics of the major fungal agents of human and animal Sporotrichosis: Sporothrix schenckii and Sporothrix brasiliensis.</title>
        <authorList>
            <person name="Teixeira M.M."/>
            <person name="de Almeida L.G."/>
            <person name="Kubitschek-Barreira P."/>
            <person name="Alves F.L."/>
            <person name="Kioshima E.S."/>
            <person name="Abadio A.K."/>
            <person name="Fernandes L."/>
            <person name="Derengowski L.S."/>
            <person name="Ferreira K.S."/>
            <person name="Souza R.C."/>
            <person name="Ruiz J.C."/>
            <person name="de Andrade N.C."/>
            <person name="Paes H.C."/>
            <person name="Nicola A.M."/>
            <person name="Albuquerque P."/>
            <person name="Gerber A.L."/>
            <person name="Martins V.P."/>
            <person name="Peconick L.D."/>
            <person name="Neto A.V."/>
            <person name="Chaucanez C.B."/>
            <person name="Silva P.A."/>
            <person name="Cunha O.L."/>
            <person name="de Oliveira F.F."/>
            <person name="dos Santos T.C."/>
            <person name="Barros A.L."/>
            <person name="Soares M.A."/>
            <person name="de Oliveira L.M."/>
            <person name="Marini M.M."/>
            <person name="Villalobos-Duno H."/>
            <person name="Cunha M.M."/>
            <person name="de Hoog S."/>
            <person name="da Silveira J.F."/>
            <person name="Henrissat B."/>
            <person name="Nino-Vega G.A."/>
            <person name="Cisalpino P.S."/>
            <person name="Mora-Montes H.M."/>
            <person name="Almeida S.R."/>
            <person name="Stajich J.E."/>
            <person name="Lopes-Bezerra L.M."/>
            <person name="Vasconcelos A.T."/>
            <person name="Felipe M.S."/>
        </authorList>
    </citation>
    <scope>NUCLEOTIDE SEQUENCE [LARGE SCALE GENOMIC DNA]</scope>
    <source>
        <strain evidence="3 4">5110</strain>
    </source>
</reference>
<feature type="region of interest" description="Disordered" evidence="1">
    <location>
        <begin position="33"/>
        <end position="54"/>
    </location>
</feature>
<evidence type="ECO:0000313" key="3">
    <source>
        <dbReference type="EMBL" id="KIH94051.1"/>
    </source>
</evidence>
<gene>
    <name evidence="3" type="ORF">SPBR_05790</name>
</gene>
<organism evidence="3 4">
    <name type="scientific">Sporothrix brasiliensis 5110</name>
    <dbReference type="NCBI Taxonomy" id="1398154"/>
    <lineage>
        <taxon>Eukaryota</taxon>
        <taxon>Fungi</taxon>
        <taxon>Dikarya</taxon>
        <taxon>Ascomycota</taxon>
        <taxon>Pezizomycotina</taxon>
        <taxon>Sordariomycetes</taxon>
        <taxon>Sordariomycetidae</taxon>
        <taxon>Ophiostomatales</taxon>
        <taxon>Ophiostomataceae</taxon>
        <taxon>Sporothrix</taxon>
    </lineage>
</organism>
<keyword evidence="4" id="KW-1185">Reference proteome</keyword>
<dbReference type="RefSeq" id="XP_040622061.1">
    <property type="nucleotide sequence ID" value="XM_040764053.1"/>
</dbReference>
<protein>
    <recommendedName>
        <fullName evidence="5">Alternative oxidase</fullName>
    </recommendedName>
</protein>
<feature type="transmembrane region" description="Helical" evidence="2">
    <location>
        <begin position="71"/>
        <end position="92"/>
    </location>
</feature>
<dbReference type="OrthoDB" id="20368at2759"/>
<dbReference type="CDD" id="cd11296">
    <property type="entry name" value="O-FucT_like"/>
    <property type="match status" value="1"/>
</dbReference>
<sequence>METVDAVTAQIALGASWAYDLVRTHASSFSYQRLAQDSPPSPSDSAQRESYAARSRKEKPFLRLATHRRRWLALTSMAVALLLMCWATGVFVGRKLHTDPFAEARRRLTKDEYIDAVMRNPVEGLVDVAPIQNRCRMVVQKPGLVWQCDYTQGGLGNLGNFWVGCMLFGIESGATTIILPRVGMRDDNNLINNGNRGNTTDMSLLYDLDYFMETWREACPQVRVVHSADEVPNLEGGRVLTPHQIPGLEIVRLTVVDIGSWRVLFEDWLANHTKPEDLAALSPDRPLRVLGKGLLFAWHRASMDQQFAFAFTRMFRFKPSLRRLGAAALWGLEQKTGHPIVSDAILFPDLYADVYGPPARQPLFGPTRPPPQRANVSLINHLEPGRVLPHAFMGAHLRTDSDAAKMHWPGYDAQAPVYLHEAVQRNLSTIYLAAGTPASVAKFKADAAPHNVTVYTKEDVLTDDDDVAAYLTLTWDGHAVIDFQVLLYSSYFTGFGQSTFSMTLALRRSSMPDAGPNQVNPWRPFTNASFEMHRDNLSSVICGLHGQTMDMMWP</sequence>
<evidence type="ECO:0000256" key="1">
    <source>
        <dbReference type="SAM" id="MobiDB-lite"/>
    </source>
</evidence>
<dbReference type="GeneID" id="63678974"/>
<keyword evidence="2" id="KW-0812">Transmembrane</keyword>
<dbReference type="EMBL" id="AWTV01000004">
    <property type="protein sequence ID" value="KIH94051.1"/>
    <property type="molecule type" value="Genomic_DNA"/>
</dbReference>
<dbReference type="VEuPathDB" id="FungiDB:SPBR_05790"/>
<name>A0A0C2IY74_9PEZI</name>
<evidence type="ECO:0000313" key="4">
    <source>
        <dbReference type="Proteomes" id="UP000031575"/>
    </source>
</evidence>
<evidence type="ECO:0008006" key="5">
    <source>
        <dbReference type="Google" id="ProtNLM"/>
    </source>
</evidence>
<dbReference type="Proteomes" id="UP000031575">
    <property type="component" value="Unassembled WGS sequence"/>
</dbReference>
<comment type="caution">
    <text evidence="3">The sequence shown here is derived from an EMBL/GenBank/DDBJ whole genome shotgun (WGS) entry which is preliminary data.</text>
</comment>
<proteinExistence type="predicted"/>
<dbReference type="AlphaFoldDB" id="A0A0C2IY74"/>
<accession>A0A0C2IY74</accession>